<comment type="caution">
    <text evidence="1">The sequence shown here is derived from an EMBL/GenBank/DDBJ whole genome shotgun (WGS) entry which is preliminary data.</text>
</comment>
<name>A0AAE3QQK1_9BACT</name>
<gene>
    <name evidence="1" type="ORF">QNI16_11240</name>
</gene>
<proteinExistence type="predicted"/>
<reference evidence="1" key="1">
    <citation type="submission" date="2023-05" db="EMBL/GenBank/DDBJ databases">
        <authorList>
            <person name="Zhang X."/>
        </authorList>
    </citation>
    <scope>NUCLEOTIDE SEQUENCE</scope>
    <source>
        <strain evidence="1">YF14B1</strain>
    </source>
</reference>
<dbReference type="Proteomes" id="UP001241110">
    <property type="component" value="Unassembled WGS sequence"/>
</dbReference>
<dbReference type="RefSeq" id="WP_313978361.1">
    <property type="nucleotide sequence ID" value="NZ_JASJOS010000004.1"/>
</dbReference>
<organism evidence="1 2">
    <name type="scientific">Xanthocytophaga flava</name>
    <dbReference type="NCBI Taxonomy" id="3048013"/>
    <lineage>
        <taxon>Bacteria</taxon>
        <taxon>Pseudomonadati</taxon>
        <taxon>Bacteroidota</taxon>
        <taxon>Cytophagia</taxon>
        <taxon>Cytophagales</taxon>
        <taxon>Rhodocytophagaceae</taxon>
        <taxon>Xanthocytophaga</taxon>
    </lineage>
</organism>
<evidence type="ECO:0000313" key="2">
    <source>
        <dbReference type="Proteomes" id="UP001241110"/>
    </source>
</evidence>
<accession>A0AAE3QQK1</accession>
<sequence>MKPNYIYGHYLQSTGGDFYVIEHTVSSPLVKKGKGIYEINITGNIPTEKYNYSEHNDVLMANFILKGKIIGTEGMKDLGTYYVFDVEDYVLAEYVPRIWNLSVEFLSVCVGSFLLLPF</sequence>
<evidence type="ECO:0000313" key="1">
    <source>
        <dbReference type="EMBL" id="MDJ1481059.1"/>
    </source>
</evidence>
<protein>
    <submittedName>
        <fullName evidence="1">Uncharacterized protein</fullName>
    </submittedName>
</protein>
<dbReference type="EMBL" id="JASJOS010000004">
    <property type="protein sequence ID" value="MDJ1481059.1"/>
    <property type="molecule type" value="Genomic_DNA"/>
</dbReference>
<dbReference type="AlphaFoldDB" id="A0AAE3QQK1"/>